<comment type="caution">
    <text evidence="1">The sequence shown here is derived from an EMBL/GenBank/DDBJ whole genome shotgun (WGS) entry which is preliminary data.</text>
</comment>
<feature type="non-terminal residue" evidence="1">
    <location>
        <position position="1"/>
    </location>
</feature>
<evidence type="ECO:0000313" key="1">
    <source>
        <dbReference type="EMBL" id="KAK6645832.1"/>
    </source>
</evidence>
<protein>
    <submittedName>
        <fullName evidence="1">Uncharacterized protein</fullName>
    </submittedName>
</protein>
<evidence type="ECO:0000313" key="2">
    <source>
        <dbReference type="Proteomes" id="UP000000226"/>
    </source>
</evidence>
<gene>
    <name evidence="1" type="ORF">PHAVU_L001673</name>
</gene>
<keyword evidence="2" id="KW-1185">Reference proteome</keyword>
<proteinExistence type="predicted"/>
<accession>A0ACC3P0F9</accession>
<name>A0ACC3P0F9_PHAVU</name>
<organism evidence="1 2">
    <name type="scientific">Phaseolus vulgaris</name>
    <name type="common">Kidney bean</name>
    <name type="synonym">French bean</name>
    <dbReference type="NCBI Taxonomy" id="3885"/>
    <lineage>
        <taxon>Eukaryota</taxon>
        <taxon>Viridiplantae</taxon>
        <taxon>Streptophyta</taxon>
        <taxon>Embryophyta</taxon>
        <taxon>Tracheophyta</taxon>
        <taxon>Spermatophyta</taxon>
        <taxon>Magnoliopsida</taxon>
        <taxon>eudicotyledons</taxon>
        <taxon>Gunneridae</taxon>
        <taxon>Pentapetalae</taxon>
        <taxon>rosids</taxon>
        <taxon>fabids</taxon>
        <taxon>Fabales</taxon>
        <taxon>Fabaceae</taxon>
        <taxon>Papilionoideae</taxon>
        <taxon>50 kb inversion clade</taxon>
        <taxon>NPAAA clade</taxon>
        <taxon>indigoferoid/millettioid clade</taxon>
        <taxon>Phaseoleae</taxon>
        <taxon>Phaseolus</taxon>
    </lineage>
</organism>
<reference evidence="1" key="1">
    <citation type="submission" date="2023-07" db="EMBL/GenBank/DDBJ databases">
        <title>WGS assembly of Phaseolus vulgaris.</title>
        <authorList>
            <person name="Schmutz J."/>
            <person name="Mcclean P."/>
            <person name="Shu S."/>
            <person name="Cregan P."/>
            <person name="Rokhsar D."/>
            <person name="Jackson S."/>
        </authorList>
    </citation>
    <scope>NUCLEOTIDE SEQUENCE</scope>
</reference>
<dbReference type="Proteomes" id="UP000000226">
    <property type="component" value="Unassembled WGS sequence"/>
</dbReference>
<dbReference type="EMBL" id="MU967781">
    <property type="protein sequence ID" value="KAK6645832.1"/>
    <property type="molecule type" value="Genomic_DNA"/>
</dbReference>
<sequence>SKNKRMLLCLSVEKYKSTFNLEKAVCNHGFFMMAPNKWNPSTKSLQRPLRLMDQCCSVMVTISHLPGENNLHVHVHDVQLLSLEDQQAILALSRMLRISDEDENTVIEFQKLYPEAKEEGFGRIFRSPSIFEDAVKSLLLCYSSWQRTLKMAKSLCGLKLQLSRSNRKKQQLVGNFPTSKELVEIGETNLQKQCRLGMRAGYIMKLAKKVEKNSVMEKLEKEKSCWLAYSILDEFKGFGPFSTATTLMCMGIYEKVPTDTETKALLKQVLSTLCTI</sequence>